<comment type="caution">
    <text evidence="1">The sequence shown here is derived from an EMBL/GenBank/DDBJ whole genome shotgun (WGS) entry which is preliminary data.</text>
</comment>
<evidence type="ECO:0000313" key="1">
    <source>
        <dbReference type="EMBL" id="ERI77768.1"/>
    </source>
</evidence>
<reference evidence="1 2" key="1">
    <citation type="submission" date="2013-07" db="EMBL/GenBank/DDBJ databases">
        <authorList>
            <person name="Weinstock G."/>
            <person name="Sodergren E."/>
            <person name="Wylie T."/>
            <person name="Fulton L."/>
            <person name="Fulton R."/>
            <person name="Fronick C."/>
            <person name="O'Laughlin M."/>
            <person name="Godfrey J."/>
            <person name="Miner T."/>
            <person name="Herter B."/>
            <person name="Appelbaum E."/>
            <person name="Cordes M."/>
            <person name="Lek S."/>
            <person name="Wollam A."/>
            <person name="Pepin K.H."/>
            <person name="Palsikar V.B."/>
            <person name="Mitreva M."/>
            <person name="Wilson R.K."/>
        </authorList>
    </citation>
    <scope>NUCLEOTIDE SEQUENCE [LARGE SCALE GENOMIC DNA]</scope>
    <source>
        <strain evidence="1 2">ATCC 14940</strain>
    </source>
</reference>
<evidence type="ECO:0000313" key="2">
    <source>
        <dbReference type="Proteomes" id="UP000016491"/>
    </source>
</evidence>
<protein>
    <submittedName>
        <fullName evidence="1">Uncharacterized protein</fullName>
    </submittedName>
</protein>
<dbReference type="Proteomes" id="UP000016491">
    <property type="component" value="Unassembled WGS sequence"/>
</dbReference>
<proteinExistence type="predicted"/>
<organism evidence="1 2">
    <name type="scientific">[Clostridium] symbiosum ATCC 14940</name>
    <dbReference type="NCBI Taxonomy" id="411472"/>
    <lineage>
        <taxon>Bacteria</taxon>
        <taxon>Bacillati</taxon>
        <taxon>Bacillota</taxon>
        <taxon>Clostridia</taxon>
        <taxon>Lachnospirales</taxon>
        <taxon>Lachnospiraceae</taxon>
        <taxon>Otoolea</taxon>
    </lineage>
</organism>
<sequence>MLSDTIRIPIPNPRDLGFLYLTGKLLNKNRSVSLWQQALFRRI</sequence>
<accession>A0ABC9TZ56</accession>
<dbReference type="AlphaFoldDB" id="A0ABC9TZ56"/>
<dbReference type="EMBL" id="AWSU01000143">
    <property type="protein sequence ID" value="ERI77768.1"/>
    <property type="molecule type" value="Genomic_DNA"/>
</dbReference>
<name>A0ABC9TZ56_CLOSY</name>
<gene>
    <name evidence="1" type="ORF">CLOSYM_01863</name>
</gene>